<dbReference type="InterPro" id="IPR051125">
    <property type="entry name" value="ABC-4/HrtB_transporter"/>
</dbReference>
<evidence type="ECO:0000256" key="10">
    <source>
        <dbReference type="ARBA" id="ARBA00024973"/>
    </source>
</evidence>
<evidence type="ECO:0000313" key="13">
    <source>
        <dbReference type="EMBL" id="PMC18936.1"/>
    </source>
</evidence>
<comment type="similarity">
    <text evidence="2">Belongs to the ABC-4 integral membrane protein family. HrtB subfamily.</text>
</comment>
<protein>
    <recommendedName>
        <fullName evidence="4">Putative hemin transport system permease protein HrtB</fullName>
    </recommendedName>
</protein>
<dbReference type="InterPro" id="IPR003838">
    <property type="entry name" value="ABC3_permease_C"/>
</dbReference>
<dbReference type="AlphaFoldDB" id="A0A2N6QHE2"/>
<evidence type="ECO:0000313" key="14">
    <source>
        <dbReference type="Proteomes" id="UP000235748"/>
    </source>
</evidence>
<comment type="subcellular location">
    <subcellularLocation>
        <location evidence="1">Cell membrane</location>
        <topology evidence="1">Multi-pass membrane protein</topology>
    </subcellularLocation>
</comment>
<feature type="transmembrane region" description="Helical" evidence="11">
    <location>
        <begin position="229"/>
        <end position="252"/>
    </location>
</feature>
<evidence type="ECO:0000256" key="5">
    <source>
        <dbReference type="ARBA" id="ARBA00022448"/>
    </source>
</evidence>
<dbReference type="Pfam" id="PF02687">
    <property type="entry name" value="FtsX"/>
    <property type="match status" value="1"/>
</dbReference>
<dbReference type="PANTHER" id="PTHR43738:SF1">
    <property type="entry name" value="HEMIN TRANSPORT SYSTEM PERMEASE PROTEIN HRTB-RELATED"/>
    <property type="match status" value="1"/>
</dbReference>
<name>A0A2N6QHE2_9STAP</name>
<dbReference type="Proteomes" id="UP000235748">
    <property type="component" value="Unassembled WGS sequence"/>
</dbReference>
<dbReference type="RefSeq" id="WP_070503644.1">
    <property type="nucleotide sequence ID" value="NZ_JAASJD010000008.1"/>
</dbReference>
<evidence type="ECO:0000256" key="3">
    <source>
        <dbReference type="ARBA" id="ARBA00011131"/>
    </source>
</evidence>
<evidence type="ECO:0000256" key="11">
    <source>
        <dbReference type="SAM" id="Phobius"/>
    </source>
</evidence>
<reference evidence="13 14" key="1">
    <citation type="submission" date="2017-09" db="EMBL/GenBank/DDBJ databases">
        <title>Bacterial strain isolated from the female urinary microbiota.</title>
        <authorList>
            <person name="Thomas-White K."/>
            <person name="Kumar N."/>
            <person name="Forster S."/>
            <person name="Putonti C."/>
            <person name="Lawley T."/>
            <person name="Wolfe A.J."/>
        </authorList>
    </citation>
    <scope>NUCLEOTIDE SEQUENCE [LARGE SCALE GENOMIC DNA]</scope>
    <source>
        <strain evidence="13 14">UMB0834</strain>
    </source>
</reference>
<keyword evidence="7 11" id="KW-0812">Transmembrane</keyword>
<evidence type="ECO:0000256" key="7">
    <source>
        <dbReference type="ARBA" id="ARBA00022692"/>
    </source>
</evidence>
<sequence>MFLAWNEIKRNKLKFSLIICILILISYLLFLLSGLAKGLINMNTEGIKKWNADAIVMNKDANQTVAQSIVYKDKVDGKYKKQATLKQTGVIASNGNDEENALMFGTEQPSFLVSKIVKGHKVHKDKEVMIDQSLANKGFKVGDQLSLSQSDVKLKVVGVTESAKYNASPVIFANNQTVAKVNPQLQGDKVNAVVVKDKNWKDKSLDSKLEAVSMDNFIEQLPGYKPQNLTLNFMITFLFIISATVIGVFLYVMTLQKKQLFGVLKAQGFTNGYLSKVVLSQTFILALIGTVIGFGLTLLTSAFLPDAVPIKLDLLTLLLFGVALIVISLLGSVFSILSIRKIDPLKAIG</sequence>
<feature type="transmembrane region" description="Helical" evidence="11">
    <location>
        <begin position="314"/>
        <end position="337"/>
    </location>
</feature>
<comment type="caution">
    <text evidence="13">The sequence shown here is derived from an EMBL/GenBank/DDBJ whole genome shotgun (WGS) entry which is preliminary data.</text>
</comment>
<evidence type="ECO:0000256" key="6">
    <source>
        <dbReference type="ARBA" id="ARBA00022475"/>
    </source>
</evidence>
<keyword evidence="8 11" id="KW-1133">Transmembrane helix</keyword>
<organism evidence="13 14">
    <name type="scientific">Staphylococcus pettenkoferi</name>
    <dbReference type="NCBI Taxonomy" id="170573"/>
    <lineage>
        <taxon>Bacteria</taxon>
        <taxon>Bacillati</taxon>
        <taxon>Bacillota</taxon>
        <taxon>Bacilli</taxon>
        <taxon>Bacillales</taxon>
        <taxon>Staphylococcaceae</taxon>
        <taxon>Staphylococcus</taxon>
    </lineage>
</organism>
<comment type="function">
    <text evidence="10">Part of the ABC transporter complex hrt involved in hemin import. Responsible for the translocation of the substrate across the membrane.</text>
</comment>
<evidence type="ECO:0000259" key="12">
    <source>
        <dbReference type="Pfam" id="PF02687"/>
    </source>
</evidence>
<keyword evidence="9 11" id="KW-0472">Membrane</keyword>
<evidence type="ECO:0000256" key="1">
    <source>
        <dbReference type="ARBA" id="ARBA00004651"/>
    </source>
</evidence>
<accession>A0A2N6QHE2</accession>
<evidence type="ECO:0000256" key="8">
    <source>
        <dbReference type="ARBA" id="ARBA00022989"/>
    </source>
</evidence>
<evidence type="ECO:0000256" key="9">
    <source>
        <dbReference type="ARBA" id="ARBA00023136"/>
    </source>
</evidence>
<evidence type="ECO:0000256" key="4">
    <source>
        <dbReference type="ARBA" id="ARBA00016962"/>
    </source>
</evidence>
<keyword evidence="6" id="KW-1003">Cell membrane</keyword>
<gene>
    <name evidence="13" type="ORF">CJ235_06610</name>
</gene>
<keyword evidence="5" id="KW-0813">Transport</keyword>
<dbReference type="EMBL" id="PNGG01000003">
    <property type="protein sequence ID" value="PMC18936.1"/>
    <property type="molecule type" value="Genomic_DNA"/>
</dbReference>
<dbReference type="STRING" id="170573.GCA_001076995_01630"/>
<dbReference type="GO" id="GO:0005886">
    <property type="term" value="C:plasma membrane"/>
    <property type="evidence" value="ECO:0007669"/>
    <property type="project" value="UniProtKB-SubCell"/>
</dbReference>
<feature type="domain" description="ABC3 transporter permease C-terminal" evidence="12">
    <location>
        <begin position="232"/>
        <end position="344"/>
    </location>
</feature>
<dbReference type="PANTHER" id="PTHR43738">
    <property type="entry name" value="ABC TRANSPORTER, MEMBRANE PROTEIN"/>
    <property type="match status" value="1"/>
</dbReference>
<comment type="subunit">
    <text evidence="3">The complex is composed of two ATP-binding proteins (HrtA), two transmembrane proteins (HrtB) and a solute-binding protein.</text>
</comment>
<proteinExistence type="inferred from homology"/>
<feature type="transmembrane region" description="Helical" evidence="11">
    <location>
        <begin position="273"/>
        <end position="294"/>
    </location>
</feature>
<evidence type="ECO:0000256" key="2">
    <source>
        <dbReference type="ARBA" id="ARBA00008697"/>
    </source>
</evidence>